<sequence length="271" mass="31402">MSFIFITDSERKVNIKTEPTDEEVPEAAVYAATPDWLCKKYKINHEDTLTRVVGYAPATADHGPLYCFKTIGRALIGSEAAKMAMDLGLIGISEIEKKDPLVQRFLLGGPSPSTRLVLEARRKTTERRIMTRKTIEREKRKNKMMESETVRRETTESPIFVFECTYCGRQWKRLAILKNHVLGTRAKLYRRRCQRIQCRKRLVEDGLLKKYKDDIVTKLYDAIPLPCPPPKKQIWAKITCKDPKLIDSNGKFVIPKDIAKEWLRIFKEMPK</sequence>
<dbReference type="AlphaFoldDB" id="T1JTV3"/>
<dbReference type="HOGENOM" id="CLU_047062_0_0_1"/>
<evidence type="ECO:0000313" key="1">
    <source>
        <dbReference type="EnsemblMetazoa" id="tetur01g15520.1"/>
    </source>
</evidence>
<reference evidence="2" key="1">
    <citation type="submission" date="2011-08" db="EMBL/GenBank/DDBJ databases">
        <authorList>
            <person name="Rombauts S."/>
        </authorList>
    </citation>
    <scope>NUCLEOTIDE SEQUENCE</scope>
    <source>
        <strain evidence="2">London</strain>
    </source>
</reference>
<evidence type="ECO:0000313" key="2">
    <source>
        <dbReference type="Proteomes" id="UP000015104"/>
    </source>
</evidence>
<dbReference type="Proteomes" id="UP000015104">
    <property type="component" value="Unassembled WGS sequence"/>
</dbReference>
<dbReference type="EnsemblMetazoa" id="tetur01g15520.1">
    <property type="protein sequence ID" value="tetur01g15520.1"/>
    <property type="gene ID" value="tetur01g15520"/>
</dbReference>
<reference evidence="1" key="2">
    <citation type="submission" date="2015-06" db="UniProtKB">
        <authorList>
            <consortium name="EnsemblMetazoa"/>
        </authorList>
    </citation>
    <scope>IDENTIFICATION</scope>
</reference>
<organism evidence="1 2">
    <name type="scientific">Tetranychus urticae</name>
    <name type="common">Two-spotted spider mite</name>
    <dbReference type="NCBI Taxonomy" id="32264"/>
    <lineage>
        <taxon>Eukaryota</taxon>
        <taxon>Metazoa</taxon>
        <taxon>Ecdysozoa</taxon>
        <taxon>Arthropoda</taxon>
        <taxon>Chelicerata</taxon>
        <taxon>Arachnida</taxon>
        <taxon>Acari</taxon>
        <taxon>Acariformes</taxon>
        <taxon>Trombidiformes</taxon>
        <taxon>Prostigmata</taxon>
        <taxon>Eleutherengona</taxon>
        <taxon>Raphignathae</taxon>
        <taxon>Tetranychoidea</taxon>
        <taxon>Tetranychidae</taxon>
        <taxon>Tetranychus</taxon>
    </lineage>
</organism>
<keyword evidence="2" id="KW-1185">Reference proteome</keyword>
<protein>
    <recommendedName>
        <fullName evidence="3">C2H2-type domain-containing protein</fullName>
    </recommendedName>
</protein>
<evidence type="ECO:0008006" key="3">
    <source>
        <dbReference type="Google" id="ProtNLM"/>
    </source>
</evidence>
<dbReference type="EMBL" id="CAEY01000486">
    <property type="status" value="NOT_ANNOTATED_CDS"/>
    <property type="molecule type" value="Genomic_DNA"/>
</dbReference>
<proteinExistence type="predicted"/>
<name>T1JTV3_TETUR</name>
<accession>T1JTV3</accession>